<evidence type="ECO:0000313" key="3">
    <source>
        <dbReference type="Proteomes" id="UP001066276"/>
    </source>
</evidence>
<comment type="caution">
    <text evidence="2">The sequence shown here is derived from an EMBL/GenBank/DDBJ whole genome shotgun (WGS) entry which is preliminary data.</text>
</comment>
<name>A0AAV7VYA7_PLEWA</name>
<gene>
    <name evidence="2" type="ORF">NDU88_000906</name>
</gene>
<dbReference type="EMBL" id="JANPWB010000002">
    <property type="protein sequence ID" value="KAJ1205471.1"/>
    <property type="molecule type" value="Genomic_DNA"/>
</dbReference>
<protein>
    <submittedName>
        <fullName evidence="2">Uncharacterized protein</fullName>
    </submittedName>
</protein>
<dbReference type="AlphaFoldDB" id="A0AAV7VYA7"/>
<evidence type="ECO:0000256" key="1">
    <source>
        <dbReference type="SAM" id="MobiDB-lite"/>
    </source>
</evidence>
<evidence type="ECO:0000313" key="2">
    <source>
        <dbReference type="EMBL" id="KAJ1205471.1"/>
    </source>
</evidence>
<sequence length="117" mass="11960">MPFRVPPEGCIGTRDYGPETAVIPKIVTRLRPAPVSGPARSGCTAPGNLRPGAGDRTPAGPERGVAADTAPLSTLEPAADLRKTILRERRRLGPPCCGAAQPEAGPAGAGPLGPFLF</sequence>
<proteinExistence type="predicted"/>
<feature type="region of interest" description="Disordered" evidence="1">
    <location>
        <begin position="93"/>
        <end position="117"/>
    </location>
</feature>
<feature type="compositionally biased region" description="Low complexity" evidence="1">
    <location>
        <begin position="93"/>
        <end position="106"/>
    </location>
</feature>
<dbReference type="Proteomes" id="UP001066276">
    <property type="component" value="Chromosome 1_2"/>
</dbReference>
<keyword evidence="3" id="KW-1185">Reference proteome</keyword>
<accession>A0AAV7VYA7</accession>
<feature type="region of interest" description="Disordered" evidence="1">
    <location>
        <begin position="33"/>
        <end position="79"/>
    </location>
</feature>
<organism evidence="2 3">
    <name type="scientific">Pleurodeles waltl</name>
    <name type="common">Iberian ribbed newt</name>
    <dbReference type="NCBI Taxonomy" id="8319"/>
    <lineage>
        <taxon>Eukaryota</taxon>
        <taxon>Metazoa</taxon>
        <taxon>Chordata</taxon>
        <taxon>Craniata</taxon>
        <taxon>Vertebrata</taxon>
        <taxon>Euteleostomi</taxon>
        <taxon>Amphibia</taxon>
        <taxon>Batrachia</taxon>
        <taxon>Caudata</taxon>
        <taxon>Salamandroidea</taxon>
        <taxon>Salamandridae</taxon>
        <taxon>Pleurodelinae</taxon>
        <taxon>Pleurodeles</taxon>
    </lineage>
</organism>
<reference evidence="2" key="1">
    <citation type="journal article" date="2022" name="bioRxiv">
        <title>Sequencing and chromosome-scale assembly of the giantPleurodeles waltlgenome.</title>
        <authorList>
            <person name="Brown T."/>
            <person name="Elewa A."/>
            <person name="Iarovenko S."/>
            <person name="Subramanian E."/>
            <person name="Araus A.J."/>
            <person name="Petzold A."/>
            <person name="Susuki M."/>
            <person name="Suzuki K.-i.T."/>
            <person name="Hayashi T."/>
            <person name="Toyoda A."/>
            <person name="Oliveira C."/>
            <person name="Osipova E."/>
            <person name="Leigh N.D."/>
            <person name="Simon A."/>
            <person name="Yun M.H."/>
        </authorList>
    </citation>
    <scope>NUCLEOTIDE SEQUENCE</scope>
    <source>
        <strain evidence="2">20211129_DDA</strain>
        <tissue evidence="2">Liver</tissue>
    </source>
</reference>